<accession>A0A0L6UKT2</accession>
<feature type="region of interest" description="Disordered" evidence="1">
    <location>
        <begin position="164"/>
        <end position="214"/>
    </location>
</feature>
<feature type="compositionally biased region" description="Low complexity" evidence="1">
    <location>
        <begin position="35"/>
        <end position="48"/>
    </location>
</feature>
<evidence type="ECO:0000313" key="2">
    <source>
        <dbReference type="EMBL" id="KNZ48862.1"/>
    </source>
</evidence>
<dbReference type="AlphaFoldDB" id="A0A0L6UKT2"/>
<protein>
    <submittedName>
        <fullName evidence="2">Uncharacterized protein</fullName>
    </submittedName>
</protein>
<keyword evidence="3" id="KW-1185">Reference proteome</keyword>
<sequence length="214" mass="24770">MLSQQEQQHQTEEEEVSESMLLSEEREWERENHRWSSGTDSTTSSRGGNNMAETYFEMVNGPSLQVSGTPSKRGPKMVVVVIEHTNSTVFHLLHPEHHLHNISSLQQEPDHDDNDNEGDPHPHADHLDATLLPDFFSYTREERERIRRNQPIRSCPMTFFFPDNPFLNQPDSPLQRVRRSESKPYHLPTPKLLPHLTSNPPLHTHNPHLLSDKS</sequence>
<feature type="compositionally biased region" description="Low complexity" evidence="1">
    <location>
        <begin position="185"/>
        <end position="197"/>
    </location>
</feature>
<dbReference type="OrthoDB" id="2501602at2759"/>
<comment type="caution">
    <text evidence="2">The sequence shown here is derived from an EMBL/GenBank/DDBJ whole genome shotgun (WGS) entry which is preliminary data.</text>
</comment>
<proteinExistence type="predicted"/>
<feature type="region of interest" description="Disordered" evidence="1">
    <location>
        <begin position="105"/>
        <end position="128"/>
    </location>
</feature>
<organism evidence="2 3">
    <name type="scientific">Puccinia sorghi</name>
    <dbReference type="NCBI Taxonomy" id="27349"/>
    <lineage>
        <taxon>Eukaryota</taxon>
        <taxon>Fungi</taxon>
        <taxon>Dikarya</taxon>
        <taxon>Basidiomycota</taxon>
        <taxon>Pucciniomycotina</taxon>
        <taxon>Pucciniomycetes</taxon>
        <taxon>Pucciniales</taxon>
        <taxon>Pucciniaceae</taxon>
        <taxon>Puccinia</taxon>
    </lineage>
</organism>
<reference evidence="2 3" key="1">
    <citation type="submission" date="2015-08" db="EMBL/GenBank/DDBJ databases">
        <title>Next Generation Sequencing and Analysis of the Genome of Puccinia sorghi L Schw, the Causal Agent of Maize Common Rust.</title>
        <authorList>
            <person name="Rochi L."/>
            <person name="Burguener G."/>
            <person name="Darino M."/>
            <person name="Turjanski A."/>
            <person name="Kreff E."/>
            <person name="Dieguez M.J."/>
            <person name="Sacco F."/>
        </authorList>
    </citation>
    <scope>NUCLEOTIDE SEQUENCE [LARGE SCALE GENOMIC DNA]</scope>
    <source>
        <strain evidence="2 3">RO10H11247</strain>
    </source>
</reference>
<gene>
    <name evidence="2" type="ORF">VP01_535g4</name>
</gene>
<dbReference type="Proteomes" id="UP000037035">
    <property type="component" value="Unassembled WGS sequence"/>
</dbReference>
<feature type="region of interest" description="Disordered" evidence="1">
    <location>
        <begin position="1"/>
        <end position="50"/>
    </location>
</feature>
<evidence type="ECO:0000313" key="3">
    <source>
        <dbReference type="Proteomes" id="UP000037035"/>
    </source>
</evidence>
<dbReference type="VEuPathDB" id="FungiDB:VP01_535g4"/>
<evidence type="ECO:0000256" key="1">
    <source>
        <dbReference type="SAM" id="MobiDB-lite"/>
    </source>
</evidence>
<feature type="compositionally biased region" description="Basic and acidic residues" evidence="1">
    <location>
        <begin position="118"/>
        <end position="128"/>
    </location>
</feature>
<feature type="compositionally biased region" description="Basic and acidic residues" evidence="1">
    <location>
        <begin position="23"/>
        <end position="34"/>
    </location>
</feature>
<name>A0A0L6UKT2_9BASI</name>
<dbReference type="EMBL" id="LAVV01010564">
    <property type="protein sequence ID" value="KNZ48862.1"/>
    <property type="molecule type" value="Genomic_DNA"/>
</dbReference>